<dbReference type="Proteomes" id="UP000037178">
    <property type="component" value="Unassembled WGS sequence"/>
</dbReference>
<keyword evidence="3" id="KW-1185">Reference proteome</keyword>
<dbReference type="RefSeq" id="WP_049641688.1">
    <property type="nucleotide sequence ID" value="NZ_LFTY01000001.1"/>
</dbReference>
<dbReference type="OrthoDB" id="6305173at2"/>
<dbReference type="AlphaFoldDB" id="A0A0J9H4Y7"/>
<evidence type="ECO:0000259" key="1">
    <source>
        <dbReference type="Pfam" id="PF13403"/>
    </source>
</evidence>
<dbReference type="InterPro" id="IPR036844">
    <property type="entry name" value="Hint_dom_sf"/>
</dbReference>
<name>A0A0J9H4Y7_9RHOB</name>
<protein>
    <submittedName>
        <fullName evidence="2">Type I secretion target repeat protein</fullName>
    </submittedName>
</protein>
<dbReference type="STRING" id="1675527.AIOL_000797"/>
<dbReference type="InterPro" id="IPR028992">
    <property type="entry name" value="Hedgehog/Intein_dom"/>
</dbReference>
<gene>
    <name evidence="2" type="ORF">AIOL_000797</name>
</gene>
<evidence type="ECO:0000313" key="2">
    <source>
        <dbReference type="EMBL" id="KMW60633.1"/>
    </source>
</evidence>
<dbReference type="PATRIC" id="fig|1675527.3.peg.854"/>
<dbReference type="EMBL" id="LFTY01000001">
    <property type="protein sequence ID" value="KMW60633.1"/>
    <property type="molecule type" value="Genomic_DNA"/>
</dbReference>
<proteinExistence type="predicted"/>
<accession>A0A0J9H4Y7</accession>
<evidence type="ECO:0000313" key="3">
    <source>
        <dbReference type="Proteomes" id="UP000037178"/>
    </source>
</evidence>
<dbReference type="Gene3D" id="2.170.16.10">
    <property type="entry name" value="Hedgehog/Intein (Hint) domain"/>
    <property type="match status" value="1"/>
</dbReference>
<sequence>MTWRGVSDNRRCLRPFIAVEADALLPVGSLVIEAEFASQKAAQPLVDMAGQQDWPFRFAMHLHRDGSLMVHHGQGIALTELCAQLPQPDHGATLRVTLSWHAPERLGILTLENLSTNETVQKVFRNPLPWAERDLARLIASPRECGVGDTVQGLAVSDDMAAVGISGGFARGTLVDTQYGPRAIETLEPGDQVQTSEHGQQPVLQVISYEVPAVGSCAPLTLTAPFHGLIRDLTISPNHQVLVEGADAEYLFGSDAVLVSAGYLARGSGNASPPRAATIRYYQVLLEAHVCLSIGGMWGESLFVGDLVDQPARLATSPLAAIPRCDLPRHQSTVGPQLKGYEAIVLVSALFD</sequence>
<dbReference type="Pfam" id="PF13403">
    <property type="entry name" value="Hint_2"/>
    <property type="match status" value="1"/>
</dbReference>
<feature type="domain" description="Hedgehog/Intein (Hint)" evidence="1">
    <location>
        <begin position="168"/>
        <end position="305"/>
    </location>
</feature>
<dbReference type="SUPFAM" id="SSF51294">
    <property type="entry name" value="Hedgehog/intein (Hint) domain"/>
    <property type="match status" value="1"/>
</dbReference>
<comment type="caution">
    <text evidence="2">The sequence shown here is derived from an EMBL/GenBank/DDBJ whole genome shotgun (WGS) entry which is preliminary data.</text>
</comment>
<reference evidence="2 3" key="1">
    <citation type="submission" date="2015-06" db="EMBL/GenBank/DDBJ databases">
        <title>Draft genome sequence of an Alphaproteobacteria species associated to the Mediterranean sponge Oscarella lobularis.</title>
        <authorList>
            <person name="Jourda C."/>
            <person name="Santini S."/>
            <person name="Claverie J.-M."/>
        </authorList>
    </citation>
    <scope>NUCLEOTIDE SEQUENCE [LARGE SCALE GENOMIC DNA]</scope>
    <source>
        <strain evidence="2">IGS</strain>
    </source>
</reference>
<organism evidence="2 3">
    <name type="scientific">Candidatus Rhodobacter oscarellae</name>
    <dbReference type="NCBI Taxonomy" id="1675527"/>
    <lineage>
        <taxon>Bacteria</taxon>
        <taxon>Pseudomonadati</taxon>
        <taxon>Pseudomonadota</taxon>
        <taxon>Alphaproteobacteria</taxon>
        <taxon>Rhodobacterales</taxon>
        <taxon>Rhodobacter group</taxon>
        <taxon>Rhodobacter</taxon>
    </lineage>
</organism>